<dbReference type="PANTHER" id="PTHR24359">
    <property type="entry name" value="SERINE/THREONINE-PROTEIN KINASE SBK1"/>
    <property type="match status" value="1"/>
</dbReference>
<reference evidence="2" key="1">
    <citation type="submission" date="2016-03" db="EMBL/GenBank/DDBJ databases">
        <title>Draft genome sequence of Rosellinia necatrix.</title>
        <authorList>
            <person name="Kanematsu S."/>
        </authorList>
    </citation>
    <scope>NUCLEOTIDE SEQUENCE [LARGE SCALE GENOMIC DNA]</scope>
    <source>
        <strain evidence="2">W97</strain>
    </source>
</reference>
<keyword evidence="2" id="KW-0418">Kinase</keyword>
<evidence type="ECO:0000259" key="1">
    <source>
        <dbReference type="PROSITE" id="PS50011"/>
    </source>
</evidence>
<dbReference type="EMBL" id="DF977570">
    <property type="protein sequence ID" value="GAP93416.2"/>
    <property type="molecule type" value="Genomic_DNA"/>
</dbReference>
<dbReference type="OMA" id="DSATIDW"/>
<name>A0A1W2TXH0_ROSNE</name>
<organism evidence="2">
    <name type="scientific">Rosellinia necatrix</name>
    <name type="common">White root-rot fungus</name>
    <dbReference type="NCBI Taxonomy" id="77044"/>
    <lineage>
        <taxon>Eukaryota</taxon>
        <taxon>Fungi</taxon>
        <taxon>Dikarya</taxon>
        <taxon>Ascomycota</taxon>
        <taxon>Pezizomycotina</taxon>
        <taxon>Sordariomycetes</taxon>
        <taxon>Xylariomycetidae</taxon>
        <taxon>Xylariales</taxon>
        <taxon>Xylariaceae</taxon>
        <taxon>Rosellinia</taxon>
    </lineage>
</organism>
<dbReference type="STRING" id="77044.A0A1W2TXH0"/>
<proteinExistence type="predicted"/>
<dbReference type="OrthoDB" id="5125733at2759"/>
<dbReference type="GO" id="GO:0004674">
    <property type="term" value="F:protein serine/threonine kinase activity"/>
    <property type="evidence" value="ECO:0007669"/>
    <property type="project" value="TreeGrafter"/>
</dbReference>
<dbReference type="Gene3D" id="1.10.510.10">
    <property type="entry name" value="Transferase(Phosphotransferase) domain 1"/>
    <property type="match status" value="1"/>
</dbReference>
<dbReference type="AlphaFoldDB" id="A0A1W2TXH0"/>
<dbReference type="SMART" id="SM00220">
    <property type="entry name" value="S_TKc"/>
    <property type="match status" value="1"/>
</dbReference>
<evidence type="ECO:0000313" key="3">
    <source>
        <dbReference type="Proteomes" id="UP000054516"/>
    </source>
</evidence>
<dbReference type="InterPro" id="IPR011009">
    <property type="entry name" value="Kinase-like_dom_sf"/>
</dbReference>
<evidence type="ECO:0000313" key="2">
    <source>
        <dbReference type="EMBL" id="GAP93416.2"/>
    </source>
</evidence>
<dbReference type="GO" id="GO:0005524">
    <property type="term" value="F:ATP binding"/>
    <property type="evidence" value="ECO:0007669"/>
    <property type="project" value="InterPro"/>
</dbReference>
<dbReference type="PROSITE" id="PS50011">
    <property type="entry name" value="PROTEIN_KINASE_DOM"/>
    <property type="match status" value="1"/>
</dbReference>
<feature type="domain" description="Protein kinase" evidence="1">
    <location>
        <begin position="1"/>
        <end position="267"/>
    </location>
</feature>
<keyword evidence="3" id="KW-1185">Reference proteome</keyword>
<dbReference type="Pfam" id="PF00069">
    <property type="entry name" value="Pkinase"/>
    <property type="match status" value="1"/>
</dbReference>
<dbReference type="PANTHER" id="PTHR24359:SF1">
    <property type="entry name" value="INHIBITOR OF NUCLEAR FACTOR KAPPA-B KINASE EPSILON SUBUNIT HOMOLOG 1-RELATED"/>
    <property type="match status" value="1"/>
</dbReference>
<protein>
    <submittedName>
        <fullName evidence="2">Putative serine threonine protein kinase</fullName>
    </submittedName>
</protein>
<sequence length="267" mass="30047">MLPVVASRKCRPASLTTSNAQIKWASGGNLANLWNNYDLPRDSATIDWALSQIQGLAEGINKLHGINTPHGDIKPENILIFAVDGKIGRLVIADVGLAKFHAEYTRKRFSPTTTNHGSRIYSPPEALDKNAIFSRKYDVWSFGCVLLEFLVWLVHGKKGHRTFINRVKKDSDLPFWKRGRLRSKAKLRSTIKRQIRSLSCTLRKTQNPIHRTPALKGLLELVRDSLLVVNVVSSGVTRNSSRAGSQEMLEYIRNIYVIFGNPYDLPS</sequence>
<keyword evidence="2" id="KW-0808">Transferase</keyword>
<dbReference type="Proteomes" id="UP000054516">
    <property type="component" value="Unassembled WGS sequence"/>
</dbReference>
<dbReference type="SUPFAM" id="SSF56112">
    <property type="entry name" value="Protein kinase-like (PK-like)"/>
    <property type="match status" value="1"/>
</dbReference>
<gene>
    <name evidence="2" type="ORF">SAMD00023353_12500130</name>
</gene>
<accession>A0A1W2TXH0</accession>
<dbReference type="InterPro" id="IPR000719">
    <property type="entry name" value="Prot_kinase_dom"/>
</dbReference>